<dbReference type="NCBIfam" id="TIGR03144">
    <property type="entry name" value="cytochr_II_ccsB"/>
    <property type="match status" value="1"/>
</dbReference>
<keyword evidence="2 6" id="KW-0812">Transmembrane</keyword>
<evidence type="ECO:0000256" key="6">
    <source>
        <dbReference type="SAM" id="Phobius"/>
    </source>
</evidence>
<feature type="transmembrane region" description="Helical" evidence="6">
    <location>
        <begin position="289"/>
        <end position="312"/>
    </location>
</feature>
<evidence type="ECO:0000256" key="5">
    <source>
        <dbReference type="ARBA" id="ARBA00023136"/>
    </source>
</evidence>
<dbReference type="PANTHER" id="PTHR30071:SF1">
    <property type="entry name" value="CYTOCHROME B_B6 PROTEIN-RELATED"/>
    <property type="match status" value="1"/>
</dbReference>
<feature type="transmembrane region" description="Helical" evidence="6">
    <location>
        <begin position="264"/>
        <end position="282"/>
    </location>
</feature>
<organism evidence="8 9">
    <name type="scientific">Micromonospora chalcea</name>
    <dbReference type="NCBI Taxonomy" id="1874"/>
    <lineage>
        <taxon>Bacteria</taxon>
        <taxon>Bacillati</taxon>
        <taxon>Actinomycetota</taxon>
        <taxon>Actinomycetes</taxon>
        <taxon>Micromonosporales</taxon>
        <taxon>Micromonosporaceae</taxon>
        <taxon>Micromonospora</taxon>
    </lineage>
</organism>
<feature type="transmembrane region" description="Helical" evidence="6">
    <location>
        <begin position="137"/>
        <end position="158"/>
    </location>
</feature>
<comment type="caution">
    <text evidence="8">The sequence shown here is derived from an EMBL/GenBank/DDBJ whole genome shotgun (WGS) entry which is preliminary data.</text>
</comment>
<dbReference type="PANTHER" id="PTHR30071">
    <property type="entry name" value="HEME EXPORTER PROTEIN C"/>
    <property type="match status" value="1"/>
</dbReference>
<reference evidence="8 9" key="1">
    <citation type="submission" date="2018-05" db="EMBL/GenBank/DDBJ databases">
        <title>Micromonospora from Atacama Desert.</title>
        <authorList>
            <person name="Carro L."/>
            <person name="Goodfellow M."/>
            <person name="Klenk H.-P."/>
        </authorList>
    </citation>
    <scope>NUCLEOTIDE SEQUENCE [LARGE SCALE GENOMIC DNA]</scope>
    <source>
        <strain evidence="8 9">LB41</strain>
    </source>
</reference>
<keyword evidence="5 6" id="KW-0472">Membrane</keyword>
<dbReference type="Proteomes" id="UP000274694">
    <property type="component" value="Unassembled WGS sequence"/>
</dbReference>
<evidence type="ECO:0000256" key="1">
    <source>
        <dbReference type="ARBA" id="ARBA00004141"/>
    </source>
</evidence>
<dbReference type="RefSeq" id="WP_064448403.1">
    <property type="nucleotide sequence ID" value="NZ_CBDRBH010000002.1"/>
</dbReference>
<accession>A0ABX9Y7Y0</accession>
<feature type="transmembrane region" description="Helical" evidence="6">
    <location>
        <begin position="78"/>
        <end position="100"/>
    </location>
</feature>
<dbReference type="EMBL" id="QGTA01000120">
    <property type="protein sequence ID" value="RQW95916.1"/>
    <property type="molecule type" value="Genomic_DNA"/>
</dbReference>
<evidence type="ECO:0000256" key="2">
    <source>
        <dbReference type="ARBA" id="ARBA00022692"/>
    </source>
</evidence>
<dbReference type="InterPro" id="IPR002541">
    <property type="entry name" value="Cyt_c_assembly"/>
</dbReference>
<keyword evidence="4 6" id="KW-1133">Transmembrane helix</keyword>
<keyword evidence="3" id="KW-0201">Cytochrome c-type biogenesis</keyword>
<dbReference type="Pfam" id="PF01578">
    <property type="entry name" value="Cytochrom_C_asm"/>
    <property type="match status" value="1"/>
</dbReference>
<dbReference type="InterPro" id="IPR045062">
    <property type="entry name" value="Cyt_c_biogenesis_CcsA/CcmC"/>
</dbReference>
<dbReference type="InterPro" id="IPR017562">
    <property type="entry name" value="Cyt_c_biogenesis_CcsA"/>
</dbReference>
<comment type="subcellular location">
    <subcellularLocation>
        <location evidence="1">Membrane</location>
        <topology evidence="1">Multi-pass membrane protein</topology>
    </subcellularLocation>
</comment>
<keyword evidence="9" id="KW-1185">Reference proteome</keyword>
<dbReference type="GeneID" id="91359033"/>
<evidence type="ECO:0000256" key="3">
    <source>
        <dbReference type="ARBA" id="ARBA00022748"/>
    </source>
</evidence>
<evidence type="ECO:0000256" key="4">
    <source>
        <dbReference type="ARBA" id="ARBA00022989"/>
    </source>
</evidence>
<feature type="transmembrane region" description="Helical" evidence="6">
    <location>
        <begin position="112"/>
        <end position="130"/>
    </location>
</feature>
<evidence type="ECO:0000313" key="8">
    <source>
        <dbReference type="EMBL" id="RQW95916.1"/>
    </source>
</evidence>
<feature type="domain" description="Cytochrome c assembly protein" evidence="7">
    <location>
        <begin position="106"/>
        <end position="316"/>
    </location>
</feature>
<feature type="transmembrane region" description="Helical" evidence="6">
    <location>
        <begin position="226"/>
        <end position="249"/>
    </location>
</feature>
<sequence>MSALSDQLVAYAILVYLIAMISHAVEFALGNARKVPAAAPARELVGAGVGGAGGTVDEPAAPPRPDHSAARAVLAGRIAGWLTAVAAAVHLGAVITRGVAADRMPWGNMYEFVLTGTWIGVAAWLVVLWKQPWLRRLGLFLTLVMVLLLAFAELKLYVPIEPLMPALQSWWFIIHVSTIIFASGLFLLGVVPAAAYLMRAGWEQGRRSFPYTLARRLPAAAGLERLTFTLHAFSFPIFTFAVIAGAIWAEAAWGRAWGWDPKETWAFISWVVYAGYLHARATPSVKRNVATWISIVGFLTVMMNLFGVNFFFTGLHSYAGV</sequence>
<evidence type="ECO:0000313" key="9">
    <source>
        <dbReference type="Proteomes" id="UP000274694"/>
    </source>
</evidence>
<protein>
    <submittedName>
        <fullName evidence="8">C-type cytochrome biogenesis protein CcsB</fullName>
    </submittedName>
</protein>
<proteinExistence type="predicted"/>
<evidence type="ECO:0000259" key="7">
    <source>
        <dbReference type="Pfam" id="PF01578"/>
    </source>
</evidence>
<name>A0ABX9Y7Y0_MICCH</name>
<feature type="transmembrane region" description="Helical" evidence="6">
    <location>
        <begin position="170"/>
        <end position="197"/>
    </location>
</feature>
<feature type="transmembrane region" description="Helical" evidence="6">
    <location>
        <begin position="12"/>
        <end position="32"/>
    </location>
</feature>
<gene>
    <name evidence="8" type="primary">ccsB</name>
    <name evidence="8" type="ORF">DLJ60_05940</name>
</gene>